<feature type="transmembrane region" description="Helical" evidence="2">
    <location>
        <begin position="99"/>
        <end position="123"/>
    </location>
</feature>
<dbReference type="KEGG" id="ksn:43589491"/>
<gene>
    <name evidence="3" type="ORF">CI109_104408</name>
</gene>
<feature type="transmembrane region" description="Helical" evidence="2">
    <location>
        <begin position="167"/>
        <end position="190"/>
    </location>
</feature>
<evidence type="ECO:0000256" key="1">
    <source>
        <dbReference type="SAM" id="MobiDB-lite"/>
    </source>
</evidence>
<reference evidence="3" key="1">
    <citation type="submission" date="2017-08" db="EMBL/GenBank/DDBJ databases">
        <authorList>
            <person name="Cuomo C."/>
            <person name="Billmyre B."/>
            <person name="Heitman J."/>
        </authorList>
    </citation>
    <scope>NUCLEOTIDE SEQUENCE</scope>
    <source>
        <strain evidence="3">CBS 12478</strain>
    </source>
</reference>
<keyword evidence="2" id="KW-0472">Membrane</keyword>
<dbReference type="GeneID" id="43589491"/>
<feature type="transmembrane region" description="Helical" evidence="2">
    <location>
        <begin position="67"/>
        <end position="87"/>
    </location>
</feature>
<protein>
    <submittedName>
        <fullName evidence="3">Uncharacterized protein</fullName>
    </submittedName>
</protein>
<name>A0A5M6BYS6_9TREE</name>
<sequence length="227" mass="24968">MSSDSRKTRRTVELIVFGITFALAVTCLGAIGNALAKRNHEVGEATRLAATRGVYLIVATNRLVEPGYALCAATCSTIVNSLTLILLSFFKLPHAVRKFLWIVPLFAVFNALFLIATCIPVFVAARTGHLTLWGRLGTVILPQSVLHQQAQALGLTDAFWGKGYVKFMAIISIPTTIFGIATAILAYGWWRREQREVQPRSPHRAYDDTLTHESSGDEKGRAQVNQV</sequence>
<evidence type="ECO:0000313" key="4">
    <source>
        <dbReference type="Proteomes" id="UP000322225"/>
    </source>
</evidence>
<keyword evidence="2" id="KW-0812">Transmembrane</keyword>
<feature type="region of interest" description="Disordered" evidence="1">
    <location>
        <begin position="200"/>
        <end position="227"/>
    </location>
</feature>
<feature type="compositionally biased region" description="Basic and acidic residues" evidence="1">
    <location>
        <begin position="200"/>
        <end position="221"/>
    </location>
</feature>
<dbReference type="AlphaFoldDB" id="A0A5M6BYS6"/>
<organism evidence="3 4">
    <name type="scientific">Kwoniella shandongensis</name>
    <dbReference type="NCBI Taxonomy" id="1734106"/>
    <lineage>
        <taxon>Eukaryota</taxon>
        <taxon>Fungi</taxon>
        <taxon>Dikarya</taxon>
        <taxon>Basidiomycota</taxon>
        <taxon>Agaricomycotina</taxon>
        <taxon>Tremellomycetes</taxon>
        <taxon>Tremellales</taxon>
        <taxon>Cryptococcaceae</taxon>
        <taxon>Kwoniella</taxon>
    </lineage>
</organism>
<dbReference type="Proteomes" id="UP000322225">
    <property type="component" value="Chromosome 7"/>
</dbReference>
<dbReference type="RefSeq" id="XP_031860308.1">
    <property type="nucleotide sequence ID" value="XM_032005347.1"/>
</dbReference>
<keyword evidence="2" id="KW-1133">Transmembrane helix</keyword>
<proteinExistence type="predicted"/>
<keyword evidence="4" id="KW-1185">Reference proteome</keyword>
<reference evidence="3" key="2">
    <citation type="submission" date="2024-01" db="EMBL/GenBank/DDBJ databases">
        <title>Comparative genomics of Cryptococcus and Kwoniella reveals pathogenesis evolution and contrasting modes of karyotype evolution via chromosome fusion or intercentromeric recombination.</title>
        <authorList>
            <person name="Coelho M.A."/>
            <person name="David-Palma M."/>
            <person name="Shea T."/>
            <person name="Bowers K."/>
            <person name="McGinley-Smith S."/>
            <person name="Mohammad A.W."/>
            <person name="Gnirke A."/>
            <person name="Yurkov A.M."/>
            <person name="Nowrousian M."/>
            <person name="Sun S."/>
            <person name="Cuomo C.A."/>
            <person name="Heitman J."/>
        </authorList>
    </citation>
    <scope>NUCLEOTIDE SEQUENCE</scope>
    <source>
        <strain evidence="3">CBS 12478</strain>
    </source>
</reference>
<dbReference type="OrthoDB" id="2560085at2759"/>
<feature type="transmembrane region" description="Helical" evidence="2">
    <location>
        <begin position="12"/>
        <end position="31"/>
    </location>
</feature>
<accession>A0A5M6BYS6</accession>
<evidence type="ECO:0000256" key="2">
    <source>
        <dbReference type="SAM" id="Phobius"/>
    </source>
</evidence>
<evidence type="ECO:0000313" key="3">
    <source>
        <dbReference type="EMBL" id="WWD19936.1"/>
    </source>
</evidence>
<dbReference type="EMBL" id="CP144057">
    <property type="protein sequence ID" value="WWD19936.1"/>
    <property type="molecule type" value="Genomic_DNA"/>
</dbReference>